<keyword evidence="3" id="KW-1185">Reference proteome</keyword>
<dbReference type="AlphaFoldDB" id="A0A0J7MLU5"/>
<evidence type="ECO:0000313" key="3">
    <source>
        <dbReference type="Proteomes" id="UP000036403"/>
    </source>
</evidence>
<proteinExistence type="predicted"/>
<gene>
    <name evidence="2" type="ORF">RF55_25932</name>
</gene>
<comment type="caution">
    <text evidence="2">The sequence shown here is derived from an EMBL/GenBank/DDBJ whole genome shotgun (WGS) entry which is preliminary data.</text>
</comment>
<protein>
    <submittedName>
        <fullName evidence="2">Reverse transcriptase</fullName>
    </submittedName>
</protein>
<dbReference type="OrthoDB" id="7700944at2759"/>
<dbReference type="InterPro" id="IPR036691">
    <property type="entry name" value="Endo/exonu/phosph_ase_sf"/>
</dbReference>
<keyword evidence="2" id="KW-0808">Transferase</keyword>
<dbReference type="Proteomes" id="UP000036403">
    <property type="component" value="Unassembled WGS sequence"/>
</dbReference>
<dbReference type="GO" id="GO:0003964">
    <property type="term" value="F:RNA-directed DNA polymerase activity"/>
    <property type="evidence" value="ECO:0007669"/>
    <property type="project" value="UniProtKB-KW"/>
</dbReference>
<feature type="domain" description="Endonuclease/exonuclease/phosphatase" evidence="1">
    <location>
        <begin position="6"/>
        <end position="88"/>
    </location>
</feature>
<dbReference type="PaxDb" id="67767-A0A0J7MLU5"/>
<organism evidence="2 3">
    <name type="scientific">Lasius niger</name>
    <name type="common">Black garden ant</name>
    <dbReference type="NCBI Taxonomy" id="67767"/>
    <lineage>
        <taxon>Eukaryota</taxon>
        <taxon>Metazoa</taxon>
        <taxon>Ecdysozoa</taxon>
        <taxon>Arthropoda</taxon>
        <taxon>Hexapoda</taxon>
        <taxon>Insecta</taxon>
        <taxon>Pterygota</taxon>
        <taxon>Neoptera</taxon>
        <taxon>Endopterygota</taxon>
        <taxon>Hymenoptera</taxon>
        <taxon>Apocrita</taxon>
        <taxon>Aculeata</taxon>
        <taxon>Formicoidea</taxon>
        <taxon>Formicidae</taxon>
        <taxon>Formicinae</taxon>
        <taxon>Lasius</taxon>
        <taxon>Lasius</taxon>
    </lineage>
</organism>
<dbReference type="Pfam" id="PF14529">
    <property type="entry name" value="Exo_endo_phos_2"/>
    <property type="match status" value="1"/>
</dbReference>
<dbReference type="EMBL" id="LBMM01034056">
    <property type="protein sequence ID" value="KMQ81570.1"/>
    <property type="molecule type" value="Genomic_DNA"/>
</dbReference>
<evidence type="ECO:0000259" key="1">
    <source>
        <dbReference type="Pfam" id="PF14529"/>
    </source>
</evidence>
<dbReference type="InterPro" id="IPR005135">
    <property type="entry name" value="Endo/exonuclease/phosphatase"/>
</dbReference>
<evidence type="ECO:0000313" key="2">
    <source>
        <dbReference type="EMBL" id="KMQ81570.1"/>
    </source>
</evidence>
<sequence length="119" mass="13258">MADFLEFLEELSGTVRALGGKIILCGDFNSKSTLWGSPITDARGDEVERWAAANDLRIANVGSVPTCVRPQGSSIIDLTWVSPRAIGLLNDWTVREDVETIRPHIHNLLYWFPIGKNHK</sequence>
<accession>A0A0J7MLU5</accession>
<keyword evidence="2" id="KW-0695">RNA-directed DNA polymerase</keyword>
<keyword evidence="2" id="KW-0548">Nucleotidyltransferase</keyword>
<dbReference type="SUPFAM" id="SSF56219">
    <property type="entry name" value="DNase I-like"/>
    <property type="match status" value="1"/>
</dbReference>
<name>A0A0J7MLU5_LASNI</name>
<dbReference type="Gene3D" id="3.60.10.10">
    <property type="entry name" value="Endonuclease/exonuclease/phosphatase"/>
    <property type="match status" value="1"/>
</dbReference>
<reference evidence="2 3" key="1">
    <citation type="submission" date="2015-04" db="EMBL/GenBank/DDBJ databases">
        <title>Lasius niger genome sequencing.</title>
        <authorList>
            <person name="Konorov E.A."/>
            <person name="Nikitin M.A."/>
            <person name="Kirill M.V."/>
            <person name="Chang P."/>
        </authorList>
    </citation>
    <scope>NUCLEOTIDE SEQUENCE [LARGE SCALE GENOMIC DNA]</scope>
    <source>
        <tissue evidence="2">Whole</tissue>
    </source>
</reference>